<dbReference type="EMBL" id="JAODUP010001798">
    <property type="protein sequence ID" value="KAK2139416.1"/>
    <property type="molecule type" value="Genomic_DNA"/>
</dbReference>
<proteinExistence type="predicted"/>
<protein>
    <submittedName>
        <fullName evidence="1">Uncharacterized protein</fullName>
    </submittedName>
</protein>
<reference evidence="1" key="1">
    <citation type="journal article" date="2023" name="Mol. Biol. Evol.">
        <title>Third-Generation Sequencing Reveals the Adaptive Role of the Epigenome in Three Deep-Sea Polychaetes.</title>
        <authorList>
            <person name="Perez M."/>
            <person name="Aroh O."/>
            <person name="Sun Y."/>
            <person name="Lan Y."/>
            <person name="Juniper S.K."/>
            <person name="Young C.R."/>
            <person name="Angers B."/>
            <person name="Qian P.Y."/>
        </authorList>
    </citation>
    <scope>NUCLEOTIDE SEQUENCE</scope>
    <source>
        <strain evidence="1">P08H-3</strain>
    </source>
</reference>
<name>A0AAD9IRN7_9ANNE</name>
<evidence type="ECO:0000313" key="1">
    <source>
        <dbReference type="EMBL" id="KAK2139416.1"/>
    </source>
</evidence>
<evidence type="ECO:0000313" key="2">
    <source>
        <dbReference type="Proteomes" id="UP001208570"/>
    </source>
</evidence>
<gene>
    <name evidence="1" type="ORF">LSH36_1801g00011</name>
</gene>
<organism evidence="1 2">
    <name type="scientific">Paralvinella palmiformis</name>
    <dbReference type="NCBI Taxonomy" id="53620"/>
    <lineage>
        <taxon>Eukaryota</taxon>
        <taxon>Metazoa</taxon>
        <taxon>Spiralia</taxon>
        <taxon>Lophotrochozoa</taxon>
        <taxon>Annelida</taxon>
        <taxon>Polychaeta</taxon>
        <taxon>Sedentaria</taxon>
        <taxon>Canalipalpata</taxon>
        <taxon>Terebellida</taxon>
        <taxon>Terebelliformia</taxon>
        <taxon>Alvinellidae</taxon>
        <taxon>Paralvinella</taxon>
    </lineage>
</organism>
<sequence>MFKAKDQQNILKFVKKYVIDGVNRSKLAKTDLNKKENILNPKKIDVGFTSSIIIETLEKDKKGFADVTTSILRRVSNVP</sequence>
<dbReference type="AlphaFoldDB" id="A0AAD9IRN7"/>
<comment type="caution">
    <text evidence="1">The sequence shown here is derived from an EMBL/GenBank/DDBJ whole genome shotgun (WGS) entry which is preliminary data.</text>
</comment>
<accession>A0AAD9IRN7</accession>
<keyword evidence="2" id="KW-1185">Reference proteome</keyword>
<dbReference type="Proteomes" id="UP001208570">
    <property type="component" value="Unassembled WGS sequence"/>
</dbReference>